<comment type="caution">
    <text evidence="1">The sequence shown here is derived from an EMBL/GenBank/DDBJ whole genome shotgun (WGS) entry which is preliminary data.</text>
</comment>
<reference evidence="1" key="1">
    <citation type="submission" date="2020-10" db="EMBL/GenBank/DDBJ databases">
        <title>Genome Sequence of ESBL Producing Zambian Clinical Strains.</title>
        <authorList>
            <person name="Shawa M."/>
            <person name="Furuta Y."/>
            <person name="Simbotwe M."/>
            <person name="Mulenga E."/>
            <person name="Mubanga M."/>
            <person name="Mulenga G."/>
            <person name="Kaile C."/>
            <person name="Zorigt T."/>
            <person name="Hang'ombe B."/>
            <person name="Higashi H."/>
        </authorList>
    </citation>
    <scope>NUCLEOTIDE SEQUENCE</scope>
    <source>
        <strain evidence="1">Zam_UTH_09</strain>
    </source>
</reference>
<protein>
    <submittedName>
        <fullName evidence="1">Uncharacterized protein</fullName>
    </submittedName>
</protein>
<dbReference type="Proteomes" id="UP000655094">
    <property type="component" value="Unassembled WGS sequence"/>
</dbReference>
<name>A0A919LPA3_KLEPN</name>
<proteinExistence type="predicted"/>
<dbReference type="AlphaFoldDB" id="A0A919LPA3"/>
<evidence type="ECO:0000313" key="2">
    <source>
        <dbReference type="Proteomes" id="UP000655094"/>
    </source>
</evidence>
<evidence type="ECO:0000313" key="1">
    <source>
        <dbReference type="EMBL" id="GHK50338.1"/>
    </source>
</evidence>
<organism evidence="1 2">
    <name type="scientific">Klebsiella pneumoniae</name>
    <dbReference type="NCBI Taxonomy" id="573"/>
    <lineage>
        <taxon>Bacteria</taxon>
        <taxon>Pseudomonadati</taxon>
        <taxon>Pseudomonadota</taxon>
        <taxon>Gammaproteobacteria</taxon>
        <taxon>Enterobacterales</taxon>
        <taxon>Enterobacteriaceae</taxon>
        <taxon>Klebsiella/Raoultella group</taxon>
        <taxon>Klebsiella</taxon>
        <taxon>Klebsiella pneumoniae complex</taxon>
    </lineage>
</organism>
<gene>
    <name evidence="1" type="ORF">KPZU09_00740</name>
</gene>
<dbReference type="EMBL" id="BNFF01000001">
    <property type="protein sequence ID" value="GHK50338.1"/>
    <property type="molecule type" value="Genomic_DNA"/>
</dbReference>
<sequence length="54" mass="5995">MNSSYWQALFQAELGCVHGGHAGRREAVENGKRLERIPDVVVNEVLARLDAMLS</sequence>
<accession>A0A919LPA3</accession>